<feature type="region of interest" description="Disordered" evidence="1">
    <location>
        <begin position="523"/>
        <end position="573"/>
    </location>
</feature>
<feature type="region of interest" description="Disordered" evidence="1">
    <location>
        <begin position="167"/>
        <end position="186"/>
    </location>
</feature>
<evidence type="ECO:0000313" key="2">
    <source>
        <dbReference type="EMBL" id="KAK1291586.1"/>
    </source>
</evidence>
<dbReference type="PANTHER" id="PTHR47162">
    <property type="entry name" value="OS02G0192300 PROTEIN"/>
    <property type="match status" value="1"/>
</dbReference>
<feature type="compositionally biased region" description="Basic and acidic residues" evidence="1">
    <location>
        <begin position="542"/>
        <end position="554"/>
    </location>
</feature>
<dbReference type="Proteomes" id="UP001180020">
    <property type="component" value="Unassembled WGS sequence"/>
</dbReference>
<accession>A0AAV9CSW0</accession>
<gene>
    <name evidence="2" type="primary">MBD9</name>
    <name evidence="2" type="ORF">QJS10_CPB17g00517</name>
</gene>
<reference evidence="2" key="1">
    <citation type="journal article" date="2023" name="Nat. Commun.">
        <title>Diploid and tetraploid genomes of Acorus and the evolution of monocots.</title>
        <authorList>
            <person name="Ma L."/>
            <person name="Liu K.W."/>
            <person name="Li Z."/>
            <person name="Hsiao Y.Y."/>
            <person name="Qi Y."/>
            <person name="Fu T."/>
            <person name="Tang G.D."/>
            <person name="Zhang D."/>
            <person name="Sun W.H."/>
            <person name="Liu D.K."/>
            <person name="Li Y."/>
            <person name="Chen G.Z."/>
            <person name="Liu X.D."/>
            <person name="Liao X.Y."/>
            <person name="Jiang Y.T."/>
            <person name="Yu X."/>
            <person name="Hao Y."/>
            <person name="Huang J."/>
            <person name="Zhao X.W."/>
            <person name="Ke S."/>
            <person name="Chen Y.Y."/>
            <person name="Wu W.L."/>
            <person name="Hsu J.L."/>
            <person name="Lin Y.F."/>
            <person name="Huang M.D."/>
            <person name="Li C.Y."/>
            <person name="Huang L."/>
            <person name="Wang Z.W."/>
            <person name="Zhao X."/>
            <person name="Zhong W.Y."/>
            <person name="Peng D.H."/>
            <person name="Ahmad S."/>
            <person name="Lan S."/>
            <person name="Zhang J.S."/>
            <person name="Tsai W.C."/>
            <person name="Van de Peer Y."/>
            <person name="Liu Z.J."/>
        </authorList>
    </citation>
    <scope>NUCLEOTIDE SEQUENCE</scope>
    <source>
        <strain evidence="2">CP</strain>
    </source>
</reference>
<feature type="compositionally biased region" description="Polar residues" evidence="1">
    <location>
        <begin position="563"/>
        <end position="573"/>
    </location>
</feature>
<name>A0AAV9CSW0_ACOCL</name>
<dbReference type="EMBL" id="JAUJYO010000017">
    <property type="protein sequence ID" value="KAK1291586.1"/>
    <property type="molecule type" value="Genomic_DNA"/>
</dbReference>
<protein>
    <submittedName>
        <fullName evidence="2">Methyl-CpG-binding domain-containing protein 9</fullName>
    </submittedName>
</protein>
<evidence type="ECO:0000256" key="1">
    <source>
        <dbReference type="SAM" id="MobiDB-lite"/>
    </source>
</evidence>
<comment type="caution">
    <text evidence="2">The sequence shown here is derived from an EMBL/GenBank/DDBJ whole genome shotgun (WGS) entry which is preliminary data.</text>
</comment>
<organism evidence="2 3">
    <name type="scientific">Acorus calamus</name>
    <name type="common">Sweet flag</name>
    <dbReference type="NCBI Taxonomy" id="4465"/>
    <lineage>
        <taxon>Eukaryota</taxon>
        <taxon>Viridiplantae</taxon>
        <taxon>Streptophyta</taxon>
        <taxon>Embryophyta</taxon>
        <taxon>Tracheophyta</taxon>
        <taxon>Spermatophyta</taxon>
        <taxon>Magnoliopsida</taxon>
        <taxon>Liliopsida</taxon>
        <taxon>Acoraceae</taxon>
        <taxon>Acorus</taxon>
    </lineage>
</organism>
<reference evidence="2" key="2">
    <citation type="submission" date="2023-06" db="EMBL/GenBank/DDBJ databases">
        <authorList>
            <person name="Ma L."/>
            <person name="Liu K.-W."/>
            <person name="Li Z."/>
            <person name="Hsiao Y.-Y."/>
            <person name="Qi Y."/>
            <person name="Fu T."/>
            <person name="Tang G."/>
            <person name="Zhang D."/>
            <person name="Sun W.-H."/>
            <person name="Liu D.-K."/>
            <person name="Li Y."/>
            <person name="Chen G.-Z."/>
            <person name="Liu X.-D."/>
            <person name="Liao X.-Y."/>
            <person name="Jiang Y.-T."/>
            <person name="Yu X."/>
            <person name="Hao Y."/>
            <person name="Huang J."/>
            <person name="Zhao X.-W."/>
            <person name="Ke S."/>
            <person name="Chen Y.-Y."/>
            <person name="Wu W.-L."/>
            <person name="Hsu J.-L."/>
            <person name="Lin Y.-F."/>
            <person name="Huang M.-D."/>
            <person name="Li C.-Y."/>
            <person name="Huang L."/>
            <person name="Wang Z.-W."/>
            <person name="Zhao X."/>
            <person name="Zhong W.-Y."/>
            <person name="Peng D.-H."/>
            <person name="Ahmad S."/>
            <person name="Lan S."/>
            <person name="Zhang J.-S."/>
            <person name="Tsai W.-C."/>
            <person name="Van De Peer Y."/>
            <person name="Liu Z.-J."/>
        </authorList>
    </citation>
    <scope>NUCLEOTIDE SEQUENCE</scope>
    <source>
        <strain evidence="2">CP</strain>
        <tissue evidence="2">Leaves</tissue>
    </source>
</reference>
<dbReference type="PANTHER" id="PTHR47162:SF10">
    <property type="entry name" value="METHYL-CPG-BINDING DOMAIN-CONTAINING PROTEIN 9 ISOFORM X1"/>
    <property type="match status" value="1"/>
</dbReference>
<proteinExistence type="predicted"/>
<dbReference type="AlphaFoldDB" id="A0AAV9CSW0"/>
<keyword evidence="3" id="KW-1185">Reference proteome</keyword>
<evidence type="ECO:0000313" key="3">
    <source>
        <dbReference type="Proteomes" id="UP001180020"/>
    </source>
</evidence>
<sequence>MLGGSSVELRFSRSDLLKCFQNGFNHEPLLFRHPLERILLMKFLCHEALNSAFIREHLDQCAETLPDLQQKLRSLYAEWRNLKFQELAEKTEENSTIIQNIDAFSEAHLQRGTSTTENGFGETMLGGIGKCSGMLYLKRFSEKQHDGNADPSEMKLEDVQNNCRPSLRRDEYNKPNGQLQPIASQRDGGFASRDMLLCNNEHENPRNGPSNLRTHDIERALQDSIGNIESQLLKMSFRRELLGRDSYGRLYWLLSRPDERPRNPRSDSMVGGGDAREKELKDSILQWFRFGSQQVSNCVPEIVQLVPDSLVSEKSVTPDLLVTKALVILEKKYGSCLEPETNELPKKRGRKSKTSFEERLYRCDCLEPVWPSRYHCLSCHWTFCTSVELEGHNNGKCSSIVPSDGTKENGDYMKGKGMRYESGSGKIHGDEVDVPDASKNRKFNLSSRLVKHEKASPFDFGEICNKFVTNNSNMELVKEVGLIGLGGIPSFVPSVPEYFVDPTLMLHPNAESKHNQMIGLTDSWEDPTKKKVGPSQRSVENGSHESWKSERRVSGWENPGENIPQSNTRTGNCPSNAHFEGMIKTEYLNNRWWYWSSLTAAAKTSTLSALALRIYTLDSSIIYEKTSSSGSVMMDNMKLVTKAGKKRRDADG</sequence>